<evidence type="ECO:0000256" key="4">
    <source>
        <dbReference type="ARBA" id="ARBA00023136"/>
    </source>
</evidence>
<gene>
    <name evidence="7" type="ORF">LEM8419_02004</name>
</gene>
<keyword evidence="2 5" id="KW-0812">Transmembrane</keyword>
<evidence type="ECO:0000256" key="1">
    <source>
        <dbReference type="ARBA" id="ARBA00004141"/>
    </source>
</evidence>
<keyword evidence="3 5" id="KW-1133">Transmembrane helix</keyword>
<reference evidence="7" key="1">
    <citation type="submission" date="2021-12" db="EMBL/GenBank/DDBJ databases">
        <authorList>
            <person name="Rodrigo-Torres L."/>
            <person name="Arahal R. D."/>
            <person name="Lucena T."/>
        </authorList>
    </citation>
    <scope>NUCLEOTIDE SEQUENCE</scope>
    <source>
        <strain evidence="7">CECT 8419</strain>
    </source>
</reference>
<proteinExistence type="predicted"/>
<protein>
    <recommendedName>
        <fullName evidence="6">RDD domain-containing protein</fullName>
    </recommendedName>
</protein>
<comment type="caution">
    <text evidence="7">The sequence shown here is derived from an EMBL/GenBank/DDBJ whole genome shotgun (WGS) entry which is preliminary data.</text>
</comment>
<keyword evidence="4 5" id="KW-0472">Membrane</keyword>
<dbReference type="Proteomes" id="UP000837803">
    <property type="component" value="Unassembled WGS sequence"/>
</dbReference>
<feature type="transmembrane region" description="Helical" evidence="5">
    <location>
        <begin position="141"/>
        <end position="164"/>
    </location>
</feature>
<evidence type="ECO:0000313" key="8">
    <source>
        <dbReference type="Proteomes" id="UP000837803"/>
    </source>
</evidence>
<keyword evidence="8" id="KW-1185">Reference proteome</keyword>
<sequence>MAAVTIHTTQNVRIEYETASLGSRIGAFLIDLVALAVSYALLLFFNEAIGLFEVGEEVVLVFGPLFYTLLYFFGWEMLSRGQTAGKKLLRLRVIRLDGRDPTPADFLVRAVFLLPDVVFTLGMLAILLVVTGARSQRLGDLIAGTVVINTVGFGGVTLADILTIRNRAQHQARYPAVQRMTDEDMLIVKQCILRYRRYRNTAHRQALQLLADRMAGLLELDPRDIEGSHEEFLETILLDYIVLTR</sequence>
<evidence type="ECO:0000256" key="2">
    <source>
        <dbReference type="ARBA" id="ARBA00022692"/>
    </source>
</evidence>
<accession>A0ABM9B191</accession>
<name>A0ABM9B191_9BACT</name>
<dbReference type="PANTHER" id="PTHR38480:SF1">
    <property type="entry name" value="SLR0254 PROTEIN"/>
    <property type="match status" value="1"/>
</dbReference>
<dbReference type="EMBL" id="CAKLPZ010000002">
    <property type="protein sequence ID" value="CAH1001026.1"/>
    <property type="molecule type" value="Genomic_DNA"/>
</dbReference>
<feature type="transmembrane region" description="Helical" evidence="5">
    <location>
        <begin position="25"/>
        <end position="46"/>
    </location>
</feature>
<dbReference type="InterPro" id="IPR010432">
    <property type="entry name" value="RDD"/>
</dbReference>
<evidence type="ECO:0000256" key="5">
    <source>
        <dbReference type="SAM" id="Phobius"/>
    </source>
</evidence>
<dbReference type="Pfam" id="PF06271">
    <property type="entry name" value="RDD"/>
    <property type="match status" value="1"/>
</dbReference>
<dbReference type="PANTHER" id="PTHR38480">
    <property type="entry name" value="SLR0254 PROTEIN"/>
    <property type="match status" value="1"/>
</dbReference>
<feature type="domain" description="RDD" evidence="6">
    <location>
        <begin position="18"/>
        <end position="144"/>
    </location>
</feature>
<evidence type="ECO:0000313" key="7">
    <source>
        <dbReference type="EMBL" id="CAH1001026.1"/>
    </source>
</evidence>
<comment type="subcellular location">
    <subcellularLocation>
        <location evidence="1">Membrane</location>
        <topology evidence="1">Multi-pass membrane protein</topology>
    </subcellularLocation>
</comment>
<feature type="transmembrane region" description="Helical" evidence="5">
    <location>
        <begin position="58"/>
        <end position="78"/>
    </location>
</feature>
<evidence type="ECO:0000256" key="3">
    <source>
        <dbReference type="ARBA" id="ARBA00022989"/>
    </source>
</evidence>
<feature type="transmembrane region" description="Helical" evidence="5">
    <location>
        <begin position="106"/>
        <end position="129"/>
    </location>
</feature>
<dbReference type="RefSeq" id="WP_238750957.1">
    <property type="nucleotide sequence ID" value="NZ_CAKLPZ010000002.1"/>
</dbReference>
<organism evidence="7 8">
    <name type="scientific">Neolewinella maritima</name>
    <dbReference type="NCBI Taxonomy" id="1383882"/>
    <lineage>
        <taxon>Bacteria</taxon>
        <taxon>Pseudomonadati</taxon>
        <taxon>Bacteroidota</taxon>
        <taxon>Saprospiria</taxon>
        <taxon>Saprospirales</taxon>
        <taxon>Lewinellaceae</taxon>
        <taxon>Neolewinella</taxon>
    </lineage>
</organism>
<evidence type="ECO:0000259" key="6">
    <source>
        <dbReference type="Pfam" id="PF06271"/>
    </source>
</evidence>